<evidence type="ECO:0000256" key="1">
    <source>
        <dbReference type="ARBA" id="ARBA00001947"/>
    </source>
</evidence>
<evidence type="ECO:0008006" key="6">
    <source>
        <dbReference type="Google" id="ProtNLM"/>
    </source>
</evidence>
<proteinExistence type="predicted"/>
<reference evidence="5" key="1">
    <citation type="submission" date="2018-05" db="EMBL/GenBank/DDBJ databases">
        <authorList>
            <person name="Lanie J.A."/>
            <person name="Ng W.-L."/>
            <person name="Kazmierczak K.M."/>
            <person name="Andrzejewski T.M."/>
            <person name="Davidsen T.M."/>
            <person name="Wayne K.J."/>
            <person name="Tettelin H."/>
            <person name="Glass J.I."/>
            <person name="Rusch D."/>
            <person name="Podicherti R."/>
            <person name="Tsui H.-C.T."/>
            <person name="Winkler M.E."/>
        </authorList>
    </citation>
    <scope>NUCLEOTIDE SEQUENCE</scope>
</reference>
<keyword evidence="4" id="KW-0862">Zinc</keyword>
<dbReference type="AlphaFoldDB" id="A0A381NRB8"/>
<dbReference type="SUPFAM" id="SSF102215">
    <property type="entry name" value="Creatininase"/>
    <property type="match status" value="1"/>
</dbReference>
<dbReference type="GO" id="GO:0009231">
    <property type="term" value="P:riboflavin biosynthetic process"/>
    <property type="evidence" value="ECO:0007669"/>
    <property type="project" value="TreeGrafter"/>
</dbReference>
<keyword evidence="3" id="KW-0378">Hydrolase</keyword>
<comment type="cofactor">
    <cofactor evidence="1">
        <name>Zn(2+)</name>
        <dbReference type="ChEBI" id="CHEBI:29105"/>
    </cofactor>
</comment>
<keyword evidence="2" id="KW-0479">Metal-binding</keyword>
<protein>
    <recommendedName>
        <fullName evidence="6">Creatininase</fullName>
    </recommendedName>
</protein>
<sequence>MLSYVLVITQVGAQESPAKDMMTFARPIEALDNVWIEELTMLEVRDALEEGKTTALILTGGIEENGPYLTTGKHNHVLAVMGDAIARKLGNALVAPIVTIEPGNPERAGTPGGIRLSQETFQAVLRDMATSLKTQGFRDIFLIGDSGGNQRGMATVAEELSEAWAGQGIVIAHIPEYYNYDDVVEYQKNVLGIDEDPRLEGLHDDYYITSIIMNDNPQHVRLEQRIAADKASINNINLLPVDKTLEHGRRLIEFRTDVTVAAILAAIAASDR</sequence>
<dbReference type="InterPro" id="IPR024087">
    <property type="entry name" value="Creatininase-like_sf"/>
</dbReference>
<evidence type="ECO:0000256" key="2">
    <source>
        <dbReference type="ARBA" id="ARBA00022723"/>
    </source>
</evidence>
<dbReference type="GO" id="GO:0016811">
    <property type="term" value="F:hydrolase activity, acting on carbon-nitrogen (but not peptide) bonds, in linear amides"/>
    <property type="evidence" value="ECO:0007669"/>
    <property type="project" value="TreeGrafter"/>
</dbReference>
<organism evidence="5">
    <name type="scientific">marine metagenome</name>
    <dbReference type="NCBI Taxonomy" id="408172"/>
    <lineage>
        <taxon>unclassified sequences</taxon>
        <taxon>metagenomes</taxon>
        <taxon>ecological metagenomes</taxon>
    </lineage>
</organism>
<evidence type="ECO:0000313" key="5">
    <source>
        <dbReference type="EMBL" id="SUZ57131.1"/>
    </source>
</evidence>
<gene>
    <name evidence="5" type="ORF">METZ01_LOCUS9985</name>
</gene>
<dbReference type="Pfam" id="PF02633">
    <property type="entry name" value="Creatininase"/>
    <property type="match status" value="1"/>
</dbReference>
<dbReference type="Gene3D" id="3.40.50.10310">
    <property type="entry name" value="Creatininase"/>
    <property type="match status" value="1"/>
</dbReference>
<name>A0A381NRB8_9ZZZZ</name>
<evidence type="ECO:0000256" key="4">
    <source>
        <dbReference type="ARBA" id="ARBA00022833"/>
    </source>
</evidence>
<dbReference type="PANTHER" id="PTHR35005">
    <property type="entry name" value="3-DEHYDRO-SCYLLO-INOSOSE HYDROLASE"/>
    <property type="match status" value="1"/>
</dbReference>
<evidence type="ECO:0000256" key="3">
    <source>
        <dbReference type="ARBA" id="ARBA00022801"/>
    </source>
</evidence>
<dbReference type="GO" id="GO:0046872">
    <property type="term" value="F:metal ion binding"/>
    <property type="evidence" value="ECO:0007669"/>
    <property type="project" value="UniProtKB-KW"/>
</dbReference>
<dbReference type="EMBL" id="UINC01000543">
    <property type="protein sequence ID" value="SUZ57131.1"/>
    <property type="molecule type" value="Genomic_DNA"/>
</dbReference>
<dbReference type="InterPro" id="IPR003785">
    <property type="entry name" value="Creatininase/forma_Hydrolase"/>
</dbReference>
<accession>A0A381NRB8</accession>
<dbReference type="PANTHER" id="PTHR35005:SF1">
    <property type="entry name" value="2-AMINO-5-FORMYLAMINO-6-RIBOSYLAMINOPYRIMIDIN-4(3H)-ONE 5'-MONOPHOSPHATE DEFORMYLASE"/>
    <property type="match status" value="1"/>
</dbReference>